<gene>
    <name evidence="1" type="ORF">Air01nite_42300</name>
</gene>
<dbReference type="Proteomes" id="UP000624325">
    <property type="component" value="Unassembled WGS sequence"/>
</dbReference>
<comment type="caution">
    <text evidence="1">The sequence shown here is derived from an EMBL/GenBank/DDBJ whole genome shotgun (WGS) entry which is preliminary data.</text>
</comment>
<evidence type="ECO:0000313" key="2">
    <source>
        <dbReference type="Proteomes" id="UP000624325"/>
    </source>
</evidence>
<dbReference type="EMBL" id="BONC01000030">
    <property type="protein sequence ID" value="GIF58135.1"/>
    <property type="molecule type" value="Genomic_DNA"/>
</dbReference>
<keyword evidence="2" id="KW-1185">Reference proteome</keyword>
<name>A0ABQ4C753_9ACTN</name>
<proteinExistence type="predicted"/>
<sequence length="60" mass="5841">MAVAESACAIGAVRGAAFFLGPAATAGVLGYIVTHGPEPIQGSVDAAINPFTKAALPFGP</sequence>
<accession>A0ABQ4C753</accession>
<protein>
    <submittedName>
        <fullName evidence="1">Uncharacterized protein</fullName>
    </submittedName>
</protein>
<organism evidence="1 2">
    <name type="scientific">Asanoa iriomotensis</name>
    <dbReference type="NCBI Taxonomy" id="234613"/>
    <lineage>
        <taxon>Bacteria</taxon>
        <taxon>Bacillati</taxon>
        <taxon>Actinomycetota</taxon>
        <taxon>Actinomycetes</taxon>
        <taxon>Micromonosporales</taxon>
        <taxon>Micromonosporaceae</taxon>
        <taxon>Asanoa</taxon>
    </lineage>
</organism>
<reference evidence="1 2" key="1">
    <citation type="submission" date="2021-01" db="EMBL/GenBank/DDBJ databases">
        <title>Whole genome shotgun sequence of Asanoa iriomotensis NBRC 100142.</title>
        <authorList>
            <person name="Komaki H."/>
            <person name="Tamura T."/>
        </authorList>
    </citation>
    <scope>NUCLEOTIDE SEQUENCE [LARGE SCALE GENOMIC DNA]</scope>
    <source>
        <strain evidence="1 2">NBRC 100142</strain>
    </source>
</reference>
<dbReference type="RefSeq" id="WP_203704511.1">
    <property type="nucleotide sequence ID" value="NZ_BAAALU010000004.1"/>
</dbReference>
<evidence type="ECO:0000313" key="1">
    <source>
        <dbReference type="EMBL" id="GIF58135.1"/>
    </source>
</evidence>